<reference evidence="1" key="1">
    <citation type="submission" date="2015-09" db="EMBL/GenBank/DDBJ databases">
        <title>De novo assembly of Pectinophora gossypiella (Pink Bollworm) gut transcriptome.</title>
        <authorList>
            <person name="Tassone E.E."/>
        </authorList>
    </citation>
    <scope>NUCLEOTIDE SEQUENCE</scope>
</reference>
<dbReference type="EMBL" id="GDQN01004359">
    <property type="protein sequence ID" value="JAT86695.1"/>
    <property type="molecule type" value="Transcribed_RNA"/>
</dbReference>
<dbReference type="CDD" id="cd09276">
    <property type="entry name" value="Rnase_HI_RT_non_LTR"/>
    <property type="match status" value="1"/>
</dbReference>
<organism evidence="1">
    <name type="scientific">Pectinophora gossypiella</name>
    <name type="common">Cotton pink bollworm</name>
    <name type="synonym">Depressaria gossypiella</name>
    <dbReference type="NCBI Taxonomy" id="13191"/>
    <lineage>
        <taxon>Eukaryota</taxon>
        <taxon>Metazoa</taxon>
        <taxon>Ecdysozoa</taxon>
        <taxon>Arthropoda</taxon>
        <taxon>Hexapoda</taxon>
        <taxon>Insecta</taxon>
        <taxon>Pterygota</taxon>
        <taxon>Neoptera</taxon>
        <taxon>Endopterygota</taxon>
        <taxon>Lepidoptera</taxon>
        <taxon>Glossata</taxon>
        <taxon>Ditrysia</taxon>
        <taxon>Gelechioidea</taxon>
        <taxon>Gelechiidae</taxon>
        <taxon>Apatetrinae</taxon>
        <taxon>Pectinophora</taxon>
    </lineage>
</organism>
<dbReference type="AlphaFoldDB" id="A0A1E1WI74"/>
<sequence length="234" mass="27301">HQACLKFSDSLSVLQALDNLNFHFKSNYLLFKIIQILYEFKAVKGVEISFMWIPSHRGITGNEIADKAAYEGTNLLDVSFVANTPFTDFYASIKKDMLEIWIDFWKEDQQEKGKWYGSVQEVLPTQPWYNNLKVASRDFITTMNRLRFGHHTTPAHLYRLGIILDNKCTACENTVGDIEHLIFSCHKFPLERLILASELSEKLPNTPRRLKDLLKNVKCFQPIYNYIKKTFQKI</sequence>
<accession>A0A1E1WI74</accession>
<evidence type="ECO:0000313" key="1">
    <source>
        <dbReference type="EMBL" id="JAT86695.1"/>
    </source>
</evidence>
<protein>
    <submittedName>
        <fullName evidence="1">Uncharacterized protein</fullName>
    </submittedName>
</protein>
<gene>
    <name evidence="1" type="ORF">g.9442</name>
</gene>
<dbReference type="InterPro" id="IPR036397">
    <property type="entry name" value="RNaseH_sf"/>
</dbReference>
<name>A0A1E1WI74_PECGO</name>
<dbReference type="Gene3D" id="3.30.420.10">
    <property type="entry name" value="Ribonuclease H-like superfamily/Ribonuclease H"/>
    <property type="match status" value="1"/>
</dbReference>
<dbReference type="InterPro" id="IPR012337">
    <property type="entry name" value="RNaseH-like_sf"/>
</dbReference>
<feature type="non-terminal residue" evidence="1">
    <location>
        <position position="1"/>
    </location>
</feature>
<proteinExistence type="predicted"/>
<dbReference type="SUPFAM" id="SSF53098">
    <property type="entry name" value="Ribonuclease H-like"/>
    <property type="match status" value="1"/>
</dbReference>
<dbReference type="OrthoDB" id="8058536at2759"/>
<dbReference type="GO" id="GO:0003676">
    <property type="term" value="F:nucleic acid binding"/>
    <property type="evidence" value="ECO:0007669"/>
    <property type="project" value="InterPro"/>
</dbReference>